<reference evidence="1" key="1">
    <citation type="submission" date="2022-11" db="EMBL/GenBank/DDBJ databases">
        <title>Chromosome-level genome of Pogonophryne albipinna.</title>
        <authorList>
            <person name="Jo E."/>
        </authorList>
    </citation>
    <scope>NUCLEOTIDE SEQUENCE</scope>
    <source>
        <strain evidence="1">SGF0006</strain>
        <tissue evidence="1">Muscle</tissue>
    </source>
</reference>
<feature type="non-terminal residue" evidence="1">
    <location>
        <position position="1"/>
    </location>
</feature>
<accession>A0AAD6AS10</accession>
<evidence type="ECO:0000313" key="1">
    <source>
        <dbReference type="EMBL" id="KAJ4929723.1"/>
    </source>
</evidence>
<organism evidence="1 2">
    <name type="scientific">Pogonophryne albipinna</name>
    <dbReference type="NCBI Taxonomy" id="1090488"/>
    <lineage>
        <taxon>Eukaryota</taxon>
        <taxon>Metazoa</taxon>
        <taxon>Chordata</taxon>
        <taxon>Craniata</taxon>
        <taxon>Vertebrata</taxon>
        <taxon>Euteleostomi</taxon>
        <taxon>Actinopterygii</taxon>
        <taxon>Neopterygii</taxon>
        <taxon>Teleostei</taxon>
        <taxon>Neoteleostei</taxon>
        <taxon>Acanthomorphata</taxon>
        <taxon>Eupercaria</taxon>
        <taxon>Perciformes</taxon>
        <taxon>Notothenioidei</taxon>
        <taxon>Pogonophryne</taxon>
    </lineage>
</organism>
<gene>
    <name evidence="1" type="ORF">JOQ06_018745</name>
</gene>
<sequence length="144" mass="15147">CAVSMATGEVRQAGPALHPALGIRISQRFSDVRKVGSSNSLLANAALLPFGEVWALRGKRGGAAGSHGNTVGMVVCGSGRKALARRGNGALLAPESRDQQSQLSLPKTVTNPTSVVSRNRCHRLMIIGVASEVVIFFSLKLLMR</sequence>
<protein>
    <submittedName>
        <fullName evidence="1">Uncharacterized protein</fullName>
    </submittedName>
</protein>
<name>A0AAD6AS10_9TELE</name>
<dbReference type="AlphaFoldDB" id="A0AAD6AS10"/>
<feature type="non-terminal residue" evidence="1">
    <location>
        <position position="144"/>
    </location>
</feature>
<dbReference type="EMBL" id="JAPTMU010000016">
    <property type="protein sequence ID" value="KAJ4929723.1"/>
    <property type="molecule type" value="Genomic_DNA"/>
</dbReference>
<dbReference type="Proteomes" id="UP001219934">
    <property type="component" value="Unassembled WGS sequence"/>
</dbReference>
<comment type="caution">
    <text evidence="1">The sequence shown here is derived from an EMBL/GenBank/DDBJ whole genome shotgun (WGS) entry which is preliminary data.</text>
</comment>
<evidence type="ECO:0000313" key="2">
    <source>
        <dbReference type="Proteomes" id="UP001219934"/>
    </source>
</evidence>
<proteinExistence type="predicted"/>
<keyword evidence="2" id="KW-1185">Reference proteome</keyword>